<sequence length="196" mass="21140">MPGLALDLIHMQSVNAYISGRLLLTDPVHQGAERALRLQPVGGRGVGQQALLLLQAADFLQQLLLQLAEAALQQVAQLAGERGAGYVGSQMLLLRTDGQVDGQVDEAPLSYFLSSVVEAQRDSLVVSSLMVPICLEMVSFCCRIVSRSCMTVFLSSSSWVPAFSSGNKVTGQLESPLRGTARQMYRFPSSSRRLAT</sequence>
<gene>
    <name evidence="1" type="ORF">EYF80_040590</name>
</gene>
<accession>A0A4Z2G8U0</accession>
<dbReference type="AlphaFoldDB" id="A0A4Z2G8U0"/>
<proteinExistence type="predicted"/>
<evidence type="ECO:0000313" key="1">
    <source>
        <dbReference type="EMBL" id="TNN49224.1"/>
    </source>
</evidence>
<protein>
    <submittedName>
        <fullName evidence="1">Uncharacterized protein</fullName>
    </submittedName>
</protein>
<evidence type="ECO:0000313" key="2">
    <source>
        <dbReference type="Proteomes" id="UP000314294"/>
    </source>
</evidence>
<comment type="caution">
    <text evidence="1">The sequence shown here is derived from an EMBL/GenBank/DDBJ whole genome shotgun (WGS) entry which is preliminary data.</text>
</comment>
<organism evidence="1 2">
    <name type="scientific">Liparis tanakae</name>
    <name type="common">Tanaka's snailfish</name>
    <dbReference type="NCBI Taxonomy" id="230148"/>
    <lineage>
        <taxon>Eukaryota</taxon>
        <taxon>Metazoa</taxon>
        <taxon>Chordata</taxon>
        <taxon>Craniata</taxon>
        <taxon>Vertebrata</taxon>
        <taxon>Euteleostomi</taxon>
        <taxon>Actinopterygii</taxon>
        <taxon>Neopterygii</taxon>
        <taxon>Teleostei</taxon>
        <taxon>Neoteleostei</taxon>
        <taxon>Acanthomorphata</taxon>
        <taxon>Eupercaria</taxon>
        <taxon>Perciformes</taxon>
        <taxon>Cottioidei</taxon>
        <taxon>Cottales</taxon>
        <taxon>Liparidae</taxon>
        <taxon>Liparis</taxon>
    </lineage>
</organism>
<name>A0A4Z2G8U0_9TELE</name>
<reference evidence="1 2" key="1">
    <citation type="submission" date="2019-03" db="EMBL/GenBank/DDBJ databases">
        <title>First draft genome of Liparis tanakae, snailfish: a comprehensive survey of snailfish specific genes.</title>
        <authorList>
            <person name="Kim W."/>
            <person name="Song I."/>
            <person name="Jeong J.-H."/>
            <person name="Kim D."/>
            <person name="Kim S."/>
            <person name="Ryu S."/>
            <person name="Song J.Y."/>
            <person name="Lee S.K."/>
        </authorList>
    </citation>
    <scope>NUCLEOTIDE SEQUENCE [LARGE SCALE GENOMIC DNA]</scope>
    <source>
        <tissue evidence="1">Muscle</tissue>
    </source>
</reference>
<dbReference type="EMBL" id="SRLO01000664">
    <property type="protein sequence ID" value="TNN49224.1"/>
    <property type="molecule type" value="Genomic_DNA"/>
</dbReference>
<dbReference type="Proteomes" id="UP000314294">
    <property type="component" value="Unassembled WGS sequence"/>
</dbReference>
<keyword evidence="2" id="KW-1185">Reference proteome</keyword>